<evidence type="ECO:0008006" key="3">
    <source>
        <dbReference type="Google" id="ProtNLM"/>
    </source>
</evidence>
<dbReference type="CDD" id="cd00377">
    <property type="entry name" value="ICL_PEPM"/>
    <property type="match status" value="1"/>
</dbReference>
<dbReference type="GO" id="GO:0003824">
    <property type="term" value="F:catalytic activity"/>
    <property type="evidence" value="ECO:0007669"/>
    <property type="project" value="InterPro"/>
</dbReference>
<dbReference type="Proteomes" id="UP000803884">
    <property type="component" value="Unassembled WGS sequence"/>
</dbReference>
<dbReference type="Gene3D" id="3.20.20.60">
    <property type="entry name" value="Phosphoenolpyruvate-binding domains"/>
    <property type="match status" value="1"/>
</dbReference>
<dbReference type="AlphaFoldDB" id="A0AB34L092"/>
<evidence type="ECO:0000313" key="1">
    <source>
        <dbReference type="EMBL" id="KAL1589447.1"/>
    </source>
</evidence>
<sequence length="255" mass="27105">MPDPSTSSCTTLRSLHQPPHTPLVLTNIWDVPSARAIASLPSCRALATASYAIAIAHNTSDENLTPAQNLASIASIAPVAKEFDKPLTADIQDGYGERLEEVIGQLLDLGVAGCNLEDFDGARGEMYGAEEAAERVRRTMDVARSRGEGDFVVNARCDALLHGGELGEVIERGKAYLAAGATAVFVWGSKRGVRTEEVAEMVQAFGGRLSVKLDFGGLSVRELAGMGVARVSVGPSMQTRMMKALAEDARALLEY</sequence>
<dbReference type="InterPro" id="IPR040442">
    <property type="entry name" value="Pyrv_kinase-like_dom_sf"/>
</dbReference>
<dbReference type="PANTHER" id="PTHR42905:SF16">
    <property type="entry name" value="CARBOXYPHOSPHONOENOLPYRUVATE PHOSPHONOMUTASE-LIKE PROTEIN (AFU_ORTHOLOGUE AFUA_5G07230)"/>
    <property type="match status" value="1"/>
</dbReference>
<gene>
    <name evidence="1" type="ORF">WHR41_01840</name>
</gene>
<dbReference type="Pfam" id="PF13714">
    <property type="entry name" value="PEP_mutase"/>
    <property type="match status" value="1"/>
</dbReference>
<accession>A0AB34L092</accession>
<dbReference type="InterPro" id="IPR015813">
    <property type="entry name" value="Pyrv/PenolPyrv_kinase-like_dom"/>
</dbReference>
<keyword evidence="2" id="KW-1185">Reference proteome</keyword>
<reference evidence="1 2" key="1">
    <citation type="journal article" date="2020" name="Microbiol. Resour. Announc.">
        <title>Draft Genome Sequence of a Cladosporium Species Isolated from the Mesophotic Ascidian Didemnum maculosum.</title>
        <authorList>
            <person name="Gioti A."/>
            <person name="Siaperas R."/>
            <person name="Nikolaivits E."/>
            <person name="Le Goff G."/>
            <person name="Ouazzani J."/>
            <person name="Kotoulas G."/>
            <person name="Topakas E."/>
        </authorList>
    </citation>
    <scope>NUCLEOTIDE SEQUENCE [LARGE SCALE GENOMIC DNA]</scope>
    <source>
        <strain evidence="1 2">TM138-S3</strain>
    </source>
</reference>
<dbReference type="PANTHER" id="PTHR42905">
    <property type="entry name" value="PHOSPHOENOLPYRUVATE CARBOXYLASE"/>
    <property type="match status" value="1"/>
</dbReference>
<dbReference type="SUPFAM" id="SSF51621">
    <property type="entry name" value="Phosphoenolpyruvate/pyruvate domain"/>
    <property type="match status" value="1"/>
</dbReference>
<dbReference type="EMBL" id="JAAQHG020000004">
    <property type="protein sequence ID" value="KAL1589447.1"/>
    <property type="molecule type" value="Genomic_DNA"/>
</dbReference>
<name>A0AB34L092_9PEZI</name>
<dbReference type="RefSeq" id="XP_069232552.1">
    <property type="nucleotide sequence ID" value="XM_069370446.1"/>
</dbReference>
<dbReference type="InterPro" id="IPR039556">
    <property type="entry name" value="ICL/PEPM"/>
</dbReference>
<dbReference type="GeneID" id="96003284"/>
<proteinExistence type="predicted"/>
<comment type="caution">
    <text evidence="1">The sequence shown here is derived from an EMBL/GenBank/DDBJ whole genome shotgun (WGS) entry which is preliminary data.</text>
</comment>
<organism evidence="1 2">
    <name type="scientific">Cladosporium halotolerans</name>
    <dbReference type="NCBI Taxonomy" id="1052096"/>
    <lineage>
        <taxon>Eukaryota</taxon>
        <taxon>Fungi</taxon>
        <taxon>Dikarya</taxon>
        <taxon>Ascomycota</taxon>
        <taxon>Pezizomycotina</taxon>
        <taxon>Dothideomycetes</taxon>
        <taxon>Dothideomycetidae</taxon>
        <taxon>Cladosporiales</taxon>
        <taxon>Cladosporiaceae</taxon>
        <taxon>Cladosporium</taxon>
    </lineage>
</organism>
<protein>
    <recommendedName>
        <fullName evidence="3">Phosphoenolpyruvate/pyruvate domain-containing protein</fullName>
    </recommendedName>
</protein>
<evidence type="ECO:0000313" key="2">
    <source>
        <dbReference type="Proteomes" id="UP000803884"/>
    </source>
</evidence>